<feature type="region of interest" description="Disordered" evidence="1">
    <location>
        <begin position="1"/>
        <end position="83"/>
    </location>
</feature>
<keyword evidence="3" id="KW-1185">Reference proteome</keyword>
<evidence type="ECO:0000313" key="2">
    <source>
        <dbReference type="EMBL" id="AKF11380.1"/>
    </source>
</evidence>
<dbReference type="STRING" id="927083.DB32_008529"/>
<dbReference type="EMBL" id="CP011125">
    <property type="protein sequence ID" value="AKF11380.1"/>
    <property type="molecule type" value="Genomic_DNA"/>
</dbReference>
<proteinExistence type="predicted"/>
<sequence>MPQPRRTPTRDPSRDRDPHHRTPIRPVEGGTTTHGRVRDTVPDAPPARPARPATKSGMRPRRARGGVTEIDASSHGNDPRRER</sequence>
<dbReference type="Proteomes" id="UP000034883">
    <property type="component" value="Chromosome"/>
</dbReference>
<feature type="compositionally biased region" description="Basic and acidic residues" evidence="1">
    <location>
        <begin position="8"/>
        <end position="20"/>
    </location>
</feature>
<evidence type="ECO:0000256" key="1">
    <source>
        <dbReference type="SAM" id="MobiDB-lite"/>
    </source>
</evidence>
<reference evidence="2 3" key="1">
    <citation type="submission" date="2015-03" db="EMBL/GenBank/DDBJ databases">
        <title>Genome assembly of Sandaracinus amylolyticus DSM 53668.</title>
        <authorList>
            <person name="Sharma G."/>
            <person name="Subramanian S."/>
        </authorList>
    </citation>
    <scope>NUCLEOTIDE SEQUENCE [LARGE SCALE GENOMIC DNA]</scope>
    <source>
        <strain evidence="2 3">DSM 53668</strain>
    </source>
</reference>
<dbReference type="RefSeq" id="WP_053238254.1">
    <property type="nucleotide sequence ID" value="NZ_CP011125.1"/>
</dbReference>
<accession>A0A0F6WA86</accession>
<evidence type="ECO:0000313" key="3">
    <source>
        <dbReference type="Proteomes" id="UP000034883"/>
    </source>
</evidence>
<name>A0A0F6WA86_9BACT</name>
<protein>
    <submittedName>
        <fullName evidence="2">Uncharacterized protein</fullName>
    </submittedName>
</protein>
<gene>
    <name evidence="2" type="ORF">DB32_008529</name>
</gene>
<organism evidence="2 3">
    <name type="scientific">Sandaracinus amylolyticus</name>
    <dbReference type="NCBI Taxonomy" id="927083"/>
    <lineage>
        <taxon>Bacteria</taxon>
        <taxon>Pseudomonadati</taxon>
        <taxon>Myxococcota</taxon>
        <taxon>Polyangia</taxon>
        <taxon>Polyangiales</taxon>
        <taxon>Sandaracinaceae</taxon>
        <taxon>Sandaracinus</taxon>
    </lineage>
</organism>
<dbReference type="AlphaFoldDB" id="A0A0F6WA86"/>
<dbReference type="KEGG" id="samy:DB32_008529"/>